<feature type="domain" description="Solute-binding protein family 5" evidence="4">
    <location>
        <begin position="86"/>
        <end position="405"/>
    </location>
</feature>
<dbReference type="InterPro" id="IPR000914">
    <property type="entry name" value="SBP_5_dom"/>
</dbReference>
<keyword evidence="3" id="KW-0732">Signal</keyword>
<dbReference type="EMBL" id="SLVX01000027">
    <property type="protein sequence ID" value="TCN35636.1"/>
    <property type="molecule type" value="Genomic_DNA"/>
</dbReference>
<dbReference type="Gene3D" id="3.10.105.10">
    <property type="entry name" value="Dipeptide-binding Protein, Domain 3"/>
    <property type="match status" value="1"/>
</dbReference>
<feature type="chain" id="PRO_5020935952" evidence="3">
    <location>
        <begin position="20"/>
        <end position="518"/>
    </location>
</feature>
<sequence length="518" mass="57967">MTTISRRAVLKASAWSAAAAYMARVGIIDSASAQPAPKPGGGLVYAVTSPNNRLGDATNGLHPHNWIDLANRTCYNALVWVDENLELQPELATSWEADDGQEVWEVDLREGVEFHDGSEMTSKDVVSSFEFHRTETSFARQIASVEAIGNHKVRFRLTEGNSEFPYILAEYHCMIMPAAEPDKIGLSGIGTGPFKPVGFDPRRSIKMVANERYWRTGHPYLETLEVVNRGGQMEGAVNGFLSGQFDAVTNIDPGFVRQFQGRDDTSIVYASGGDQALMILPKYDGSPFNDKRVRQAIAAAIDRDRIARIVYGSDGGWVGNDTPLASSDPNFLAYPYKYDTERARALLAEAGYPDGITLPTFYFAPYWPEIPRIFQVMSEMLREAGITMPIEERPNDGYRQWRVEDAEGTRKHRFAYGPVGIRNPGISLYRMRPDNNESGYWSGESAERYMELYAKALVTGDPSARREIYHEMQEIAFEDAPAILPVGRRNILIHKSNIAGLDNHPQAWSIRFDEVHRL</sequence>
<dbReference type="PROSITE" id="PS51318">
    <property type="entry name" value="TAT"/>
    <property type="match status" value="1"/>
</dbReference>
<evidence type="ECO:0000313" key="6">
    <source>
        <dbReference type="Proteomes" id="UP000295351"/>
    </source>
</evidence>
<reference evidence="5 6" key="1">
    <citation type="submission" date="2019-03" db="EMBL/GenBank/DDBJ databases">
        <title>Genomic Encyclopedia of Type Strains, Phase IV (KMG-IV): sequencing the most valuable type-strain genomes for metagenomic binning, comparative biology and taxonomic classification.</title>
        <authorList>
            <person name="Goeker M."/>
        </authorList>
    </citation>
    <scope>NUCLEOTIDE SEQUENCE [LARGE SCALE GENOMIC DNA]</scope>
    <source>
        <strain evidence="5 6">DSM 18401</strain>
    </source>
</reference>
<comment type="similarity">
    <text evidence="2">Belongs to the bacterial solute-binding protein 5 family.</text>
</comment>
<dbReference type="SUPFAM" id="SSF53850">
    <property type="entry name" value="Periplasmic binding protein-like II"/>
    <property type="match status" value="1"/>
</dbReference>
<evidence type="ECO:0000256" key="1">
    <source>
        <dbReference type="ARBA" id="ARBA00004418"/>
    </source>
</evidence>
<evidence type="ECO:0000259" key="4">
    <source>
        <dbReference type="Pfam" id="PF00496"/>
    </source>
</evidence>
<dbReference type="GO" id="GO:0015833">
    <property type="term" value="P:peptide transport"/>
    <property type="evidence" value="ECO:0007669"/>
    <property type="project" value="TreeGrafter"/>
</dbReference>
<protein>
    <submittedName>
        <fullName evidence="5">Peptide/nickel transport system substrate-binding protein</fullName>
    </submittedName>
</protein>
<dbReference type="Gene3D" id="3.90.76.10">
    <property type="entry name" value="Dipeptide-binding Protein, Domain 1"/>
    <property type="match status" value="1"/>
</dbReference>
<evidence type="ECO:0000313" key="5">
    <source>
        <dbReference type="EMBL" id="TCN35636.1"/>
    </source>
</evidence>
<dbReference type="GO" id="GO:1904680">
    <property type="term" value="F:peptide transmembrane transporter activity"/>
    <property type="evidence" value="ECO:0007669"/>
    <property type="project" value="TreeGrafter"/>
</dbReference>
<proteinExistence type="inferred from homology"/>
<dbReference type="GO" id="GO:0043190">
    <property type="term" value="C:ATP-binding cassette (ABC) transporter complex"/>
    <property type="evidence" value="ECO:0007669"/>
    <property type="project" value="InterPro"/>
</dbReference>
<comment type="subcellular location">
    <subcellularLocation>
        <location evidence="1">Periplasm</location>
    </subcellularLocation>
</comment>
<dbReference type="AlphaFoldDB" id="A0A4R2C5Y2"/>
<dbReference type="PIRSF" id="PIRSF002741">
    <property type="entry name" value="MppA"/>
    <property type="match status" value="1"/>
</dbReference>
<dbReference type="InterPro" id="IPR006311">
    <property type="entry name" value="TAT_signal"/>
</dbReference>
<name>A0A4R2C5Y2_SHIGR</name>
<dbReference type="RefSeq" id="WP_133036527.1">
    <property type="nucleotide sequence ID" value="NZ_BAABEI010000002.1"/>
</dbReference>
<gene>
    <name evidence="5" type="ORF">EV665_12711</name>
</gene>
<keyword evidence="6" id="KW-1185">Reference proteome</keyword>
<organism evidence="5 6">
    <name type="scientific">Shinella granuli</name>
    <dbReference type="NCBI Taxonomy" id="323621"/>
    <lineage>
        <taxon>Bacteria</taxon>
        <taxon>Pseudomonadati</taxon>
        <taxon>Pseudomonadota</taxon>
        <taxon>Alphaproteobacteria</taxon>
        <taxon>Hyphomicrobiales</taxon>
        <taxon>Rhizobiaceae</taxon>
        <taxon>Shinella</taxon>
    </lineage>
</organism>
<comment type="caution">
    <text evidence="5">The sequence shown here is derived from an EMBL/GenBank/DDBJ whole genome shotgun (WGS) entry which is preliminary data.</text>
</comment>
<dbReference type="PANTHER" id="PTHR30290">
    <property type="entry name" value="PERIPLASMIC BINDING COMPONENT OF ABC TRANSPORTER"/>
    <property type="match status" value="1"/>
</dbReference>
<accession>A0A4R2C5Y2</accession>
<dbReference type="Pfam" id="PF00496">
    <property type="entry name" value="SBP_bac_5"/>
    <property type="match status" value="1"/>
</dbReference>
<dbReference type="InterPro" id="IPR039424">
    <property type="entry name" value="SBP_5"/>
</dbReference>
<evidence type="ECO:0000256" key="3">
    <source>
        <dbReference type="SAM" id="SignalP"/>
    </source>
</evidence>
<evidence type="ECO:0000256" key="2">
    <source>
        <dbReference type="ARBA" id="ARBA00005695"/>
    </source>
</evidence>
<dbReference type="InterPro" id="IPR030678">
    <property type="entry name" value="Peptide/Ni-bd"/>
</dbReference>
<dbReference type="GO" id="GO:0030288">
    <property type="term" value="C:outer membrane-bounded periplasmic space"/>
    <property type="evidence" value="ECO:0007669"/>
    <property type="project" value="UniProtKB-ARBA"/>
</dbReference>
<dbReference type="Gene3D" id="3.40.190.10">
    <property type="entry name" value="Periplasmic binding protein-like II"/>
    <property type="match status" value="1"/>
</dbReference>
<feature type="signal peptide" evidence="3">
    <location>
        <begin position="1"/>
        <end position="19"/>
    </location>
</feature>
<dbReference type="Proteomes" id="UP000295351">
    <property type="component" value="Unassembled WGS sequence"/>
</dbReference>